<organism evidence="1 2">
    <name type="scientific">Brassica carinata</name>
    <name type="common">Ethiopian mustard</name>
    <name type="synonym">Abyssinian cabbage</name>
    <dbReference type="NCBI Taxonomy" id="52824"/>
    <lineage>
        <taxon>Eukaryota</taxon>
        <taxon>Viridiplantae</taxon>
        <taxon>Streptophyta</taxon>
        <taxon>Embryophyta</taxon>
        <taxon>Tracheophyta</taxon>
        <taxon>Spermatophyta</taxon>
        <taxon>Magnoliopsida</taxon>
        <taxon>eudicotyledons</taxon>
        <taxon>Gunneridae</taxon>
        <taxon>Pentapetalae</taxon>
        <taxon>rosids</taxon>
        <taxon>malvids</taxon>
        <taxon>Brassicales</taxon>
        <taxon>Brassicaceae</taxon>
        <taxon>Brassiceae</taxon>
        <taxon>Brassica</taxon>
    </lineage>
</organism>
<evidence type="ECO:0000313" key="1">
    <source>
        <dbReference type="EMBL" id="KAG2311635.1"/>
    </source>
</evidence>
<dbReference type="OrthoDB" id="1109146at2759"/>
<reference evidence="1 2" key="1">
    <citation type="submission" date="2020-02" db="EMBL/GenBank/DDBJ databases">
        <authorList>
            <person name="Ma Q."/>
            <person name="Huang Y."/>
            <person name="Song X."/>
            <person name="Pei D."/>
        </authorList>
    </citation>
    <scope>NUCLEOTIDE SEQUENCE [LARGE SCALE GENOMIC DNA]</scope>
    <source>
        <strain evidence="1">Sxm20200214</strain>
        <tissue evidence="1">Leaf</tissue>
    </source>
</reference>
<sequence>MWVDMLMVDETVVQATISANRLIRFRHKLTAGKMYSVSGFDFARCAQNFRLFKSSEKADMKDAKRYKMMLNSSVVCLARKKKLKCRLKRIFDYKKSNEVECTGLEKEINDEEKDESLEEKRISAHTRSIYISDNMRMERSSCKEFVERYHVQIRGYFGGGFRQDTRKLGQDKVEVEIV</sequence>
<name>A0A8X8ASQ4_BRACI</name>
<protein>
    <submittedName>
        <fullName evidence="1">Uncharacterized protein</fullName>
    </submittedName>
</protein>
<evidence type="ECO:0000313" key="2">
    <source>
        <dbReference type="Proteomes" id="UP000886595"/>
    </source>
</evidence>
<gene>
    <name evidence="1" type="ORF">Bca52824_023192</name>
</gene>
<dbReference type="AlphaFoldDB" id="A0A8X8ASQ4"/>
<comment type="caution">
    <text evidence="1">The sequence shown here is derived from an EMBL/GenBank/DDBJ whole genome shotgun (WGS) entry which is preliminary data.</text>
</comment>
<accession>A0A8X8ASQ4</accession>
<dbReference type="EMBL" id="JAAMPC010000005">
    <property type="protein sequence ID" value="KAG2311635.1"/>
    <property type="molecule type" value="Genomic_DNA"/>
</dbReference>
<dbReference type="Proteomes" id="UP000886595">
    <property type="component" value="Unassembled WGS sequence"/>
</dbReference>
<keyword evidence="2" id="KW-1185">Reference proteome</keyword>
<proteinExistence type="predicted"/>